<dbReference type="InterPro" id="IPR010614">
    <property type="entry name" value="RAD3-like_helicase_DEAD"/>
</dbReference>
<evidence type="ECO:0000256" key="2">
    <source>
        <dbReference type="ARBA" id="ARBA00022801"/>
    </source>
</evidence>
<dbReference type="GO" id="GO:0005634">
    <property type="term" value="C:nucleus"/>
    <property type="evidence" value="ECO:0007669"/>
    <property type="project" value="TreeGrafter"/>
</dbReference>
<protein>
    <recommendedName>
        <fullName evidence="4">Helicase ATP-binding domain-containing protein</fullName>
    </recommendedName>
</protein>
<evidence type="ECO:0000259" key="4">
    <source>
        <dbReference type="PROSITE" id="PS51193"/>
    </source>
</evidence>
<name>A0A3S5BEM9_9PLAT</name>
<proteinExistence type="predicted"/>
<dbReference type="Gene3D" id="3.40.50.300">
    <property type="entry name" value="P-loop containing nucleotide triphosphate hydrolases"/>
    <property type="match status" value="1"/>
</dbReference>
<dbReference type="AlphaFoldDB" id="A0A3S5BEM9"/>
<dbReference type="SMART" id="SM00488">
    <property type="entry name" value="DEXDc2"/>
    <property type="match status" value="1"/>
</dbReference>
<dbReference type="GO" id="GO:0003678">
    <property type="term" value="F:DNA helicase activity"/>
    <property type="evidence" value="ECO:0007669"/>
    <property type="project" value="InterPro"/>
</dbReference>
<evidence type="ECO:0000256" key="3">
    <source>
        <dbReference type="ARBA" id="ARBA00022840"/>
    </source>
</evidence>
<feature type="domain" description="Helicase ATP-binding" evidence="4">
    <location>
        <begin position="7"/>
        <end position="177"/>
    </location>
</feature>
<dbReference type="OrthoDB" id="6269329at2759"/>
<keyword evidence="3" id="KW-0067">ATP-binding</keyword>
<dbReference type="PANTHER" id="PTHR11472:SF1">
    <property type="entry name" value="GENERAL TRANSCRIPTION AND DNA REPAIR FACTOR IIH HELICASE SUBUNIT XPD"/>
    <property type="match status" value="1"/>
</dbReference>
<organism evidence="5 6">
    <name type="scientific">Protopolystoma xenopodis</name>
    <dbReference type="NCBI Taxonomy" id="117903"/>
    <lineage>
        <taxon>Eukaryota</taxon>
        <taxon>Metazoa</taxon>
        <taxon>Spiralia</taxon>
        <taxon>Lophotrochozoa</taxon>
        <taxon>Platyhelminthes</taxon>
        <taxon>Monogenea</taxon>
        <taxon>Polyopisthocotylea</taxon>
        <taxon>Polystomatidea</taxon>
        <taxon>Polystomatidae</taxon>
        <taxon>Protopolystoma</taxon>
    </lineage>
</organism>
<dbReference type="GO" id="GO:0005524">
    <property type="term" value="F:ATP binding"/>
    <property type="evidence" value="ECO:0007669"/>
    <property type="project" value="UniProtKB-KW"/>
</dbReference>
<dbReference type="Pfam" id="PF06733">
    <property type="entry name" value="DEAD_2"/>
    <property type="match status" value="1"/>
</dbReference>
<dbReference type="GO" id="GO:0016818">
    <property type="term" value="F:hydrolase activity, acting on acid anhydrides, in phosphorus-containing anhydrides"/>
    <property type="evidence" value="ECO:0007669"/>
    <property type="project" value="InterPro"/>
</dbReference>
<dbReference type="EMBL" id="CAAALY010051454">
    <property type="protein sequence ID" value="VEL21462.1"/>
    <property type="molecule type" value="Genomic_DNA"/>
</dbReference>
<dbReference type="SUPFAM" id="SSF52540">
    <property type="entry name" value="P-loop containing nucleoside triphosphate hydrolases"/>
    <property type="match status" value="1"/>
</dbReference>
<dbReference type="PROSITE" id="PS51193">
    <property type="entry name" value="HELICASE_ATP_BIND_2"/>
    <property type="match status" value="1"/>
</dbReference>
<accession>A0A3S5BEM9</accession>
<keyword evidence="1" id="KW-0547">Nucleotide-binding</keyword>
<dbReference type="GO" id="GO:0006366">
    <property type="term" value="P:transcription by RNA polymerase II"/>
    <property type="evidence" value="ECO:0007669"/>
    <property type="project" value="TreeGrafter"/>
</dbReference>
<dbReference type="InterPro" id="IPR006554">
    <property type="entry name" value="Helicase-like_DEXD_c2"/>
</dbReference>
<dbReference type="GO" id="GO:0045951">
    <property type="term" value="P:positive regulation of mitotic recombination"/>
    <property type="evidence" value="ECO:0007669"/>
    <property type="project" value="TreeGrafter"/>
</dbReference>
<dbReference type="InterPro" id="IPR014013">
    <property type="entry name" value="Helic_SF1/SF2_ATP-bd_DinG/Rad3"/>
</dbReference>
<sequence length="177" mass="20060">MKINVDGLLVYFPYEYIYPEQYYYMIELKRTLDAKGHGVLEMPSGTGKTVSLLSLIVAYMKAKPAVVSKLIYCSRTVPELEKVVAELKVLDKYYSQETKEKGCSLLGVALSSRKNLCIERFVRRVGDGAEIDAACRKLTASFVRDRRKTNTSLAYCKFFEAISCLKRFIIAIIKGNI</sequence>
<dbReference type="PANTHER" id="PTHR11472">
    <property type="entry name" value="DNA REPAIR DEAD HELICASE RAD3/XP-D SUBFAMILY MEMBER"/>
    <property type="match status" value="1"/>
</dbReference>
<dbReference type="Proteomes" id="UP000784294">
    <property type="component" value="Unassembled WGS sequence"/>
</dbReference>
<dbReference type="InterPro" id="IPR045028">
    <property type="entry name" value="DinG/Rad3-like"/>
</dbReference>
<evidence type="ECO:0000313" key="6">
    <source>
        <dbReference type="Proteomes" id="UP000784294"/>
    </source>
</evidence>
<comment type="caution">
    <text evidence="5">The sequence shown here is derived from an EMBL/GenBank/DDBJ whole genome shotgun (WGS) entry which is preliminary data.</text>
</comment>
<evidence type="ECO:0000256" key="1">
    <source>
        <dbReference type="ARBA" id="ARBA00022741"/>
    </source>
</evidence>
<dbReference type="GO" id="GO:0003684">
    <property type="term" value="F:damaged DNA binding"/>
    <property type="evidence" value="ECO:0007669"/>
    <property type="project" value="TreeGrafter"/>
</dbReference>
<evidence type="ECO:0000313" key="5">
    <source>
        <dbReference type="EMBL" id="VEL21462.1"/>
    </source>
</evidence>
<keyword evidence="2" id="KW-0378">Hydrolase</keyword>
<gene>
    <name evidence="5" type="ORF">PXEA_LOCUS14902</name>
</gene>
<reference evidence="5" key="1">
    <citation type="submission" date="2018-11" db="EMBL/GenBank/DDBJ databases">
        <authorList>
            <consortium name="Pathogen Informatics"/>
        </authorList>
    </citation>
    <scope>NUCLEOTIDE SEQUENCE</scope>
</reference>
<keyword evidence="6" id="KW-1185">Reference proteome</keyword>
<dbReference type="InterPro" id="IPR027417">
    <property type="entry name" value="P-loop_NTPase"/>
</dbReference>